<feature type="compositionally biased region" description="Low complexity" evidence="1">
    <location>
        <begin position="167"/>
        <end position="189"/>
    </location>
</feature>
<evidence type="ECO:0000313" key="4">
    <source>
        <dbReference type="Proteomes" id="UP001219525"/>
    </source>
</evidence>
<proteinExistence type="predicted"/>
<feature type="compositionally biased region" description="Polar residues" evidence="1">
    <location>
        <begin position="218"/>
        <end position="234"/>
    </location>
</feature>
<dbReference type="EMBL" id="JARJCW010000109">
    <property type="protein sequence ID" value="KAJ7193356.1"/>
    <property type="molecule type" value="Genomic_DNA"/>
</dbReference>
<dbReference type="AlphaFoldDB" id="A0AAD6Y0E2"/>
<feature type="region of interest" description="Disordered" evidence="1">
    <location>
        <begin position="218"/>
        <end position="288"/>
    </location>
</feature>
<feature type="compositionally biased region" description="Low complexity" evidence="1">
    <location>
        <begin position="252"/>
        <end position="270"/>
    </location>
</feature>
<feature type="compositionally biased region" description="Low complexity" evidence="1">
    <location>
        <begin position="71"/>
        <end position="82"/>
    </location>
</feature>
<feature type="region of interest" description="Disordered" evidence="1">
    <location>
        <begin position="163"/>
        <end position="203"/>
    </location>
</feature>
<evidence type="ECO:0000256" key="1">
    <source>
        <dbReference type="SAM" id="MobiDB-lite"/>
    </source>
</evidence>
<evidence type="ECO:0000256" key="2">
    <source>
        <dbReference type="SAM" id="Phobius"/>
    </source>
</evidence>
<name>A0AAD6Y0E2_9AGAR</name>
<sequence length="377" mass="40983">MHKSSSFSIMANEQRSLFITLAAQAMSSVGFSVSILAWLWLTIVPPLPPQLAEPITIDKKARRRSAPAALQSHKQSSPSQSRSPDETSLISFPPRKRRVYFADSPSRPTNQFEVAQTPNDSLDMFDKPLPYLPAAEISPSSSSSTLVHTYTALPLPTLETCRESAVESDSSNSSPRRSLSLSRPFRRSSGTSVPDTSPIIATPGLLPCLTADRRSNTLLASNTRQRRSSGSLMSPWSFRRASDSRSTPKPGASSVSPTTPVSPTTSPAPSYFARKTARRASTPVPRTQPYAYPYFAQPPVDDEVYIAYLRSLPQPGTDVLARSPTASDSEKESLLNWGSRNRKLNDKAQAALGLGRRPPVQQRSAGEGCVAEGDPRL</sequence>
<dbReference type="Proteomes" id="UP001219525">
    <property type="component" value="Unassembled WGS sequence"/>
</dbReference>
<keyword evidence="2" id="KW-1133">Transmembrane helix</keyword>
<reference evidence="3" key="1">
    <citation type="submission" date="2023-03" db="EMBL/GenBank/DDBJ databases">
        <title>Massive genome expansion in bonnet fungi (Mycena s.s.) driven by repeated elements and novel gene families across ecological guilds.</title>
        <authorList>
            <consortium name="Lawrence Berkeley National Laboratory"/>
            <person name="Harder C.B."/>
            <person name="Miyauchi S."/>
            <person name="Viragh M."/>
            <person name="Kuo A."/>
            <person name="Thoen E."/>
            <person name="Andreopoulos B."/>
            <person name="Lu D."/>
            <person name="Skrede I."/>
            <person name="Drula E."/>
            <person name="Henrissat B."/>
            <person name="Morin E."/>
            <person name="Kohler A."/>
            <person name="Barry K."/>
            <person name="LaButti K."/>
            <person name="Morin E."/>
            <person name="Salamov A."/>
            <person name="Lipzen A."/>
            <person name="Mereny Z."/>
            <person name="Hegedus B."/>
            <person name="Baldrian P."/>
            <person name="Stursova M."/>
            <person name="Weitz H."/>
            <person name="Taylor A."/>
            <person name="Grigoriev I.V."/>
            <person name="Nagy L.G."/>
            <person name="Martin F."/>
            <person name="Kauserud H."/>
        </authorList>
    </citation>
    <scope>NUCLEOTIDE SEQUENCE</scope>
    <source>
        <strain evidence="3">9144</strain>
    </source>
</reference>
<organism evidence="3 4">
    <name type="scientific">Mycena pura</name>
    <dbReference type="NCBI Taxonomy" id="153505"/>
    <lineage>
        <taxon>Eukaryota</taxon>
        <taxon>Fungi</taxon>
        <taxon>Dikarya</taxon>
        <taxon>Basidiomycota</taxon>
        <taxon>Agaricomycotina</taxon>
        <taxon>Agaricomycetes</taxon>
        <taxon>Agaricomycetidae</taxon>
        <taxon>Agaricales</taxon>
        <taxon>Marasmiineae</taxon>
        <taxon>Mycenaceae</taxon>
        <taxon>Mycena</taxon>
    </lineage>
</organism>
<comment type="caution">
    <text evidence="3">The sequence shown here is derived from an EMBL/GenBank/DDBJ whole genome shotgun (WGS) entry which is preliminary data.</text>
</comment>
<feature type="region of interest" description="Disordered" evidence="1">
    <location>
        <begin position="62"/>
        <end position="121"/>
    </location>
</feature>
<keyword evidence="4" id="KW-1185">Reference proteome</keyword>
<keyword evidence="2" id="KW-0472">Membrane</keyword>
<accession>A0AAD6Y0E2</accession>
<evidence type="ECO:0000313" key="3">
    <source>
        <dbReference type="EMBL" id="KAJ7193356.1"/>
    </source>
</evidence>
<feature type="region of interest" description="Disordered" evidence="1">
    <location>
        <begin position="318"/>
        <end position="377"/>
    </location>
</feature>
<feature type="compositionally biased region" description="Polar residues" evidence="1">
    <location>
        <begin position="106"/>
        <end position="120"/>
    </location>
</feature>
<gene>
    <name evidence="3" type="ORF">GGX14DRAFT_478620</name>
</gene>
<keyword evidence="2" id="KW-0812">Transmembrane</keyword>
<protein>
    <submittedName>
        <fullName evidence="3">Uncharacterized protein</fullName>
    </submittedName>
</protein>
<feature type="transmembrane region" description="Helical" evidence="2">
    <location>
        <begin position="21"/>
        <end position="41"/>
    </location>
</feature>